<protein>
    <submittedName>
        <fullName evidence="2">DJ-1/PfpI family protein</fullName>
    </submittedName>
</protein>
<sequence>MTETFSKTVALIVFDDYTDIDLILTWDLLKRVHLDGWQVRILGTQPEHRSMTGLTTLTHGTIDEARHADAVVFGSGKGNRPLVNDADYLARLQLDPERQLITSICSGALFLGALGLLAGKRATTYPSAKPLLEAYGVKVVEEPFVVQGNVATAGGCFAAQYLVGWILEQFLGESIRDAVIASAQPVGEGLYFSTEVEAEQKLEQTSAV</sequence>
<feature type="domain" description="DJ-1/PfpI" evidence="1">
    <location>
        <begin position="7"/>
        <end position="168"/>
    </location>
</feature>
<dbReference type="AlphaFoldDB" id="A0A8J7U5L0"/>
<organism evidence="2 3">
    <name type="scientific">Acanthopleuribacter pedis</name>
    <dbReference type="NCBI Taxonomy" id="442870"/>
    <lineage>
        <taxon>Bacteria</taxon>
        <taxon>Pseudomonadati</taxon>
        <taxon>Acidobacteriota</taxon>
        <taxon>Holophagae</taxon>
        <taxon>Acanthopleuribacterales</taxon>
        <taxon>Acanthopleuribacteraceae</taxon>
        <taxon>Acanthopleuribacter</taxon>
    </lineage>
</organism>
<dbReference type="EMBL" id="JAFREP010000011">
    <property type="protein sequence ID" value="MBO1319431.1"/>
    <property type="molecule type" value="Genomic_DNA"/>
</dbReference>
<dbReference type="InterPro" id="IPR002818">
    <property type="entry name" value="DJ-1/PfpI"/>
</dbReference>
<dbReference type="SUPFAM" id="SSF52317">
    <property type="entry name" value="Class I glutamine amidotransferase-like"/>
    <property type="match status" value="1"/>
</dbReference>
<evidence type="ECO:0000259" key="1">
    <source>
        <dbReference type="Pfam" id="PF01965"/>
    </source>
</evidence>
<reference evidence="2" key="1">
    <citation type="submission" date="2021-03" db="EMBL/GenBank/DDBJ databases">
        <authorList>
            <person name="Wang G."/>
        </authorList>
    </citation>
    <scope>NUCLEOTIDE SEQUENCE</scope>
    <source>
        <strain evidence="2">KCTC 12899</strain>
    </source>
</reference>
<dbReference type="PANTHER" id="PTHR43130">
    <property type="entry name" value="ARAC-FAMILY TRANSCRIPTIONAL REGULATOR"/>
    <property type="match status" value="1"/>
</dbReference>
<dbReference type="Pfam" id="PF01965">
    <property type="entry name" value="DJ-1_PfpI"/>
    <property type="match status" value="1"/>
</dbReference>
<gene>
    <name evidence="2" type="ORF">J3U88_13235</name>
</gene>
<dbReference type="InterPro" id="IPR052158">
    <property type="entry name" value="INH-QAR"/>
</dbReference>
<dbReference type="GO" id="GO:0006355">
    <property type="term" value="P:regulation of DNA-templated transcription"/>
    <property type="evidence" value="ECO:0007669"/>
    <property type="project" value="TreeGrafter"/>
</dbReference>
<dbReference type="RefSeq" id="WP_207859264.1">
    <property type="nucleotide sequence ID" value="NZ_JAFREP010000011.1"/>
</dbReference>
<evidence type="ECO:0000313" key="3">
    <source>
        <dbReference type="Proteomes" id="UP000664417"/>
    </source>
</evidence>
<keyword evidence="3" id="KW-1185">Reference proteome</keyword>
<proteinExistence type="predicted"/>
<dbReference type="Proteomes" id="UP000664417">
    <property type="component" value="Unassembled WGS sequence"/>
</dbReference>
<evidence type="ECO:0000313" key="2">
    <source>
        <dbReference type="EMBL" id="MBO1319431.1"/>
    </source>
</evidence>
<dbReference type="Gene3D" id="3.40.50.880">
    <property type="match status" value="1"/>
</dbReference>
<dbReference type="PANTHER" id="PTHR43130:SF2">
    <property type="entry name" value="DJ-1_PFPI DOMAIN-CONTAINING PROTEIN"/>
    <property type="match status" value="1"/>
</dbReference>
<accession>A0A8J7U5L0</accession>
<comment type="caution">
    <text evidence="2">The sequence shown here is derived from an EMBL/GenBank/DDBJ whole genome shotgun (WGS) entry which is preliminary data.</text>
</comment>
<name>A0A8J7U5L0_9BACT</name>
<dbReference type="InterPro" id="IPR029062">
    <property type="entry name" value="Class_I_gatase-like"/>
</dbReference>